<proteinExistence type="predicted"/>
<keyword evidence="2" id="KW-1185">Reference proteome</keyword>
<name>A0A564ZH89_9BACT</name>
<accession>A0A564ZH89</accession>
<dbReference type="Proteomes" id="UP000334340">
    <property type="component" value="Unassembled WGS sequence"/>
</dbReference>
<protein>
    <submittedName>
        <fullName evidence="1">Uncharacterized protein</fullName>
    </submittedName>
</protein>
<dbReference type="AlphaFoldDB" id="A0A564ZH89"/>
<organism evidence="1 2">
    <name type="scientific">Candidatus Methylomirabilis lanthanidiphila</name>
    <dbReference type="NCBI Taxonomy" id="2211376"/>
    <lineage>
        <taxon>Bacteria</taxon>
        <taxon>Candidatus Methylomirabilota</taxon>
        <taxon>Candidatus Methylomirabilia</taxon>
        <taxon>Candidatus Methylomirabilales</taxon>
        <taxon>Candidatus Methylomirabilaceae</taxon>
        <taxon>Candidatus Methylomirabilis</taxon>
    </lineage>
</organism>
<sequence>MAKRTKVQLGVATVDGVDLDFRTLHEEWNEYETEDGSRIRVKLVVTEIVRTDQYDLQTDQPVYVVRSGNIVVTKAPDELKEKLRDRQSR</sequence>
<gene>
    <name evidence="1" type="ORF">MELA_01038</name>
</gene>
<dbReference type="EMBL" id="CABIKM010000015">
    <property type="protein sequence ID" value="VUZ84665.1"/>
    <property type="molecule type" value="Genomic_DNA"/>
</dbReference>
<evidence type="ECO:0000313" key="1">
    <source>
        <dbReference type="EMBL" id="VUZ84665.1"/>
    </source>
</evidence>
<reference evidence="1 2" key="1">
    <citation type="submission" date="2019-07" db="EMBL/GenBank/DDBJ databases">
        <authorList>
            <person name="Cremers G."/>
        </authorList>
    </citation>
    <scope>NUCLEOTIDE SEQUENCE [LARGE SCALE GENOMIC DNA]</scope>
</reference>
<evidence type="ECO:0000313" key="2">
    <source>
        <dbReference type="Proteomes" id="UP000334340"/>
    </source>
</evidence>